<evidence type="ECO:0000259" key="1">
    <source>
        <dbReference type="Pfam" id="PF11823"/>
    </source>
</evidence>
<feature type="domain" description="Putative Se/S carrier protein-like" evidence="1">
    <location>
        <begin position="4"/>
        <end position="51"/>
    </location>
</feature>
<dbReference type="InterPro" id="IPR021778">
    <property type="entry name" value="Se/S_carrier-like"/>
</dbReference>
<gene>
    <name evidence="2" type="ORF">SDC9_71111</name>
</gene>
<protein>
    <recommendedName>
        <fullName evidence="1">Putative Se/S carrier protein-like domain-containing protein</fullName>
    </recommendedName>
</protein>
<accession>A0A644Y9M6</accession>
<evidence type="ECO:0000313" key="2">
    <source>
        <dbReference type="EMBL" id="MPM24628.1"/>
    </source>
</evidence>
<reference evidence="2" key="1">
    <citation type="submission" date="2019-08" db="EMBL/GenBank/DDBJ databases">
        <authorList>
            <person name="Kucharzyk K."/>
            <person name="Murdoch R.W."/>
            <person name="Higgins S."/>
            <person name="Loffler F."/>
        </authorList>
    </citation>
    <scope>NUCLEOTIDE SEQUENCE</scope>
</reference>
<name>A0A644Y9M6_9ZZZZ</name>
<dbReference type="Pfam" id="PF11823">
    <property type="entry name" value="Se_S_carrier"/>
    <property type="match status" value="1"/>
</dbReference>
<sequence>MSCYVATFHTHLAALTTARALAARGVSAKMMPTPRKLSSSCGTCLRYEAEDPCLSDMDVDMEQVCTLEAEERYIVLIKKA</sequence>
<dbReference type="EMBL" id="VSSQ01004308">
    <property type="protein sequence ID" value="MPM24628.1"/>
    <property type="molecule type" value="Genomic_DNA"/>
</dbReference>
<organism evidence="2">
    <name type="scientific">bioreactor metagenome</name>
    <dbReference type="NCBI Taxonomy" id="1076179"/>
    <lineage>
        <taxon>unclassified sequences</taxon>
        <taxon>metagenomes</taxon>
        <taxon>ecological metagenomes</taxon>
    </lineage>
</organism>
<proteinExistence type="predicted"/>
<dbReference type="AlphaFoldDB" id="A0A644Y9M6"/>
<comment type="caution">
    <text evidence="2">The sequence shown here is derived from an EMBL/GenBank/DDBJ whole genome shotgun (WGS) entry which is preliminary data.</text>
</comment>